<accession>A0A511N3J6</accession>
<comment type="caution">
    <text evidence="3">The sequence shown here is derived from an EMBL/GenBank/DDBJ whole genome shotgun (WGS) entry which is preliminary data.</text>
</comment>
<dbReference type="Pfam" id="PF13229">
    <property type="entry name" value="Beta_helix"/>
    <property type="match status" value="1"/>
</dbReference>
<feature type="signal peptide" evidence="1">
    <location>
        <begin position="1"/>
        <end position="21"/>
    </location>
</feature>
<name>A0A511N3J6_DEIC1</name>
<dbReference type="Gene3D" id="2.160.20.10">
    <property type="entry name" value="Single-stranded right-handed beta-helix, Pectin lyase-like"/>
    <property type="match status" value="1"/>
</dbReference>
<dbReference type="EMBL" id="BJXB01000013">
    <property type="protein sequence ID" value="GEM47439.1"/>
    <property type="molecule type" value="Genomic_DNA"/>
</dbReference>
<sequence>MGNRLWTITAGAMLLATSALAQQPGTPYEMGKTRVKDVWIDFKAGNDANSGAQNAPLKTLAEAWRRIPRNTPLDTGYHLHLQAGIYPEIALPEYLESVWGTREAPIIISGAGRDKTILAGDLNVFDTRYFYLLNLTMRPSPAGDVFHCEKCSHVLVRNVEMDGGRWKKRSSDQEAQAFETFKANQSEHIYLENSDFHGAQDNAIDFVAVQHAHLIGNRIHDTQSWCSYAKGGSAYIVVRDNEIFDCEEGGYTAGQGAGYQYMVSPWLHYEAYDIKVVNNFIHDVWGAGLGVNGGYNILLANNTLYRVGGRSHTIEVLFGGRSCDPGDDRSKCTTYSQQGGWGNTLNTDDYVRIPSKNVLIYNNLIVNPPDFKTGEYFQFLTIPGPFSSPTQNRAPNPAHVDAGLQIRGNVFWFERPDIPVGIEGEDQGCQQGNPTCNLQQLLKDNHFNTLKPEFFNAAAGDFRLKQPVSGIPVPNFSTWDVFAPVVPTGDLNNTRWTAPTVGRP</sequence>
<dbReference type="InterPro" id="IPR012334">
    <property type="entry name" value="Pectin_lyas_fold"/>
</dbReference>
<reference evidence="3 4" key="1">
    <citation type="submission" date="2019-07" db="EMBL/GenBank/DDBJ databases">
        <title>Whole genome shotgun sequence of Deinococcus cellulosilyticus NBRC 106333.</title>
        <authorList>
            <person name="Hosoyama A."/>
            <person name="Uohara A."/>
            <person name="Ohji S."/>
            <person name="Ichikawa N."/>
        </authorList>
    </citation>
    <scope>NUCLEOTIDE SEQUENCE [LARGE SCALE GENOMIC DNA]</scope>
    <source>
        <strain evidence="3 4">NBRC 106333</strain>
    </source>
</reference>
<dbReference type="OrthoDB" id="9808066at2"/>
<dbReference type="AlphaFoldDB" id="A0A511N3J6"/>
<evidence type="ECO:0000259" key="2">
    <source>
        <dbReference type="Pfam" id="PF13229"/>
    </source>
</evidence>
<dbReference type="SUPFAM" id="SSF51126">
    <property type="entry name" value="Pectin lyase-like"/>
    <property type="match status" value="1"/>
</dbReference>
<keyword evidence="1" id="KW-0732">Signal</keyword>
<dbReference type="InterPro" id="IPR011050">
    <property type="entry name" value="Pectin_lyase_fold/virulence"/>
</dbReference>
<evidence type="ECO:0000313" key="4">
    <source>
        <dbReference type="Proteomes" id="UP000321306"/>
    </source>
</evidence>
<dbReference type="InterPro" id="IPR006626">
    <property type="entry name" value="PbH1"/>
</dbReference>
<feature type="domain" description="Right handed beta helix" evidence="2">
    <location>
        <begin position="183"/>
        <end position="307"/>
    </location>
</feature>
<organism evidence="3 4">
    <name type="scientific">Deinococcus cellulosilyticus (strain DSM 18568 / NBRC 106333 / KACC 11606 / 5516J-15)</name>
    <dbReference type="NCBI Taxonomy" id="1223518"/>
    <lineage>
        <taxon>Bacteria</taxon>
        <taxon>Thermotogati</taxon>
        <taxon>Deinococcota</taxon>
        <taxon>Deinococci</taxon>
        <taxon>Deinococcales</taxon>
        <taxon>Deinococcaceae</taxon>
        <taxon>Deinococcus</taxon>
    </lineage>
</organism>
<protein>
    <recommendedName>
        <fullName evidence="2">Right handed beta helix domain-containing protein</fullName>
    </recommendedName>
</protein>
<evidence type="ECO:0000256" key="1">
    <source>
        <dbReference type="SAM" id="SignalP"/>
    </source>
</evidence>
<keyword evidence="4" id="KW-1185">Reference proteome</keyword>
<feature type="chain" id="PRO_5021857916" description="Right handed beta helix domain-containing protein" evidence="1">
    <location>
        <begin position="22"/>
        <end position="504"/>
    </location>
</feature>
<dbReference type="SMART" id="SM00710">
    <property type="entry name" value="PbH1"/>
    <property type="match status" value="5"/>
</dbReference>
<evidence type="ECO:0000313" key="3">
    <source>
        <dbReference type="EMBL" id="GEM47439.1"/>
    </source>
</evidence>
<gene>
    <name evidence="3" type="ORF">DC3_30740</name>
</gene>
<dbReference type="RefSeq" id="WP_146885690.1">
    <property type="nucleotide sequence ID" value="NZ_BJXB01000013.1"/>
</dbReference>
<dbReference type="Proteomes" id="UP000321306">
    <property type="component" value="Unassembled WGS sequence"/>
</dbReference>
<proteinExistence type="predicted"/>
<dbReference type="InterPro" id="IPR039448">
    <property type="entry name" value="Beta_helix"/>
</dbReference>